<dbReference type="EC" id="6.3.5.4" evidence="2"/>
<reference evidence="5 6" key="1">
    <citation type="submission" date="2022-03" db="EMBL/GenBank/DDBJ databases">
        <title>Chryseobacterium sp. isolated from particulate matters in swine house.</title>
        <authorList>
            <person name="Won M."/>
            <person name="Kim S.-J."/>
            <person name="Kwon S.-W."/>
        </authorList>
    </citation>
    <scope>NUCLEOTIDE SEQUENCE [LARGE SCALE GENOMIC DNA]</scope>
    <source>
        <strain evidence="5 6">SC2-2</strain>
    </source>
</reference>
<protein>
    <recommendedName>
        <fullName evidence="2">asparagine synthase (glutamine-hydrolyzing)</fullName>
        <ecNumber evidence="2">6.3.5.4</ecNumber>
    </recommendedName>
</protein>
<evidence type="ECO:0000313" key="6">
    <source>
        <dbReference type="Proteomes" id="UP000831460"/>
    </source>
</evidence>
<dbReference type="Proteomes" id="UP000831460">
    <property type="component" value="Chromosome"/>
</dbReference>
<dbReference type="Gene3D" id="3.60.20.10">
    <property type="entry name" value="Glutamine Phosphoribosylpyrophosphate, subunit 1, domain 1"/>
    <property type="match status" value="1"/>
</dbReference>
<feature type="domain" description="Asparagine synthetase" evidence="4">
    <location>
        <begin position="201"/>
        <end position="342"/>
    </location>
</feature>
<dbReference type="InterPro" id="IPR001962">
    <property type="entry name" value="Asn_synthase"/>
</dbReference>
<comment type="catalytic activity">
    <reaction evidence="3">
        <text>L-aspartate + L-glutamine + ATP + H2O = L-asparagine + L-glutamate + AMP + diphosphate + H(+)</text>
        <dbReference type="Rhea" id="RHEA:12228"/>
        <dbReference type="ChEBI" id="CHEBI:15377"/>
        <dbReference type="ChEBI" id="CHEBI:15378"/>
        <dbReference type="ChEBI" id="CHEBI:29985"/>
        <dbReference type="ChEBI" id="CHEBI:29991"/>
        <dbReference type="ChEBI" id="CHEBI:30616"/>
        <dbReference type="ChEBI" id="CHEBI:33019"/>
        <dbReference type="ChEBI" id="CHEBI:58048"/>
        <dbReference type="ChEBI" id="CHEBI:58359"/>
        <dbReference type="ChEBI" id="CHEBI:456215"/>
        <dbReference type="EC" id="6.3.5.4"/>
    </reaction>
</comment>
<evidence type="ECO:0000313" key="5">
    <source>
        <dbReference type="EMBL" id="UOE40906.1"/>
    </source>
</evidence>
<evidence type="ECO:0000256" key="1">
    <source>
        <dbReference type="ARBA" id="ARBA00005187"/>
    </source>
</evidence>
<dbReference type="PANTHER" id="PTHR43284:SF1">
    <property type="entry name" value="ASPARAGINE SYNTHETASE"/>
    <property type="match status" value="1"/>
</dbReference>
<evidence type="ECO:0000256" key="3">
    <source>
        <dbReference type="ARBA" id="ARBA00048741"/>
    </source>
</evidence>
<dbReference type="InterPro" id="IPR051786">
    <property type="entry name" value="ASN_synthetase/amidase"/>
</dbReference>
<evidence type="ECO:0000256" key="2">
    <source>
        <dbReference type="ARBA" id="ARBA00012737"/>
    </source>
</evidence>
<dbReference type="Gene3D" id="3.40.50.620">
    <property type="entry name" value="HUPs"/>
    <property type="match status" value="1"/>
</dbReference>
<accession>A0ABY4BSU7</accession>
<proteinExistence type="predicted"/>
<dbReference type="Pfam" id="PF00733">
    <property type="entry name" value="Asn_synthase"/>
    <property type="match status" value="1"/>
</dbReference>
<sequence length="547" mass="64099">MKGFTIKITQNKVDARSFMTKDYDNSFVDNDTYGFLLEGVLLNREKLLKQYALKDFSTLIGELYRKRGELMTKELEGEIRGFIWDKMNSKVFVFTNPTNTQNVFYATFNDTIYVDTNLIRLNETLKESGIRTQPDMESLYQFLCFSNLPERKTPISGISKLLDGQYLEIDCLTNTYQEKEYFSLKGIPYFSGSKNAAIDQVHEVFRESVLMEYEKDTELGKNHLSLLSGGLDSRVAMMYAIKNQEKPGNVLCFSQSGYPDHTISEKIAQDYQLHYEFIPLNGGKFLTKIDELTRISEGMVFYTGGIHVKYAVEKMQYENFALFHSGQIGDGVLGGFNSEPKRKKPTRFKMVVNPQFLPKVSASLDKILDDYETEELFLLRNIAYNRTLLGAHVFQEKRYQTSPFMSKDFLKTAISLPEEWKFNHRFYLEWIKKHCPESTKYKWERTLMKPDAQWKTTFGDKFMKRGFKALYEKILKTPQHSSMYPYQYYYDNDPEIQRVYQNYFDENIGRIDGYEELSKDVRTLFESKHFAEKSQAVNILAIFKLFF</sequence>
<comment type="pathway">
    <text evidence="1">Amino-acid biosynthesis; L-asparagine biosynthesis; L-asparagine from L-aspartate (L-Gln route): step 1/1.</text>
</comment>
<dbReference type="InterPro" id="IPR029055">
    <property type="entry name" value="Ntn_hydrolases_N"/>
</dbReference>
<keyword evidence="6" id="KW-1185">Reference proteome</keyword>
<dbReference type="PANTHER" id="PTHR43284">
    <property type="entry name" value="ASPARAGINE SYNTHETASE (GLUTAMINE-HYDROLYZING)"/>
    <property type="match status" value="1"/>
</dbReference>
<organism evidence="5 6">
    <name type="scientific">Chryseobacterium suipulveris</name>
    <dbReference type="NCBI Taxonomy" id="2929800"/>
    <lineage>
        <taxon>Bacteria</taxon>
        <taxon>Pseudomonadati</taxon>
        <taxon>Bacteroidota</taxon>
        <taxon>Flavobacteriia</taxon>
        <taxon>Flavobacteriales</taxon>
        <taxon>Weeksellaceae</taxon>
        <taxon>Chryseobacterium group</taxon>
        <taxon>Chryseobacterium</taxon>
    </lineage>
</organism>
<dbReference type="SUPFAM" id="SSF52402">
    <property type="entry name" value="Adenine nucleotide alpha hydrolases-like"/>
    <property type="match status" value="1"/>
</dbReference>
<dbReference type="RefSeq" id="WP_243549005.1">
    <property type="nucleotide sequence ID" value="NZ_CP094532.1"/>
</dbReference>
<evidence type="ECO:0000259" key="4">
    <source>
        <dbReference type="Pfam" id="PF00733"/>
    </source>
</evidence>
<name>A0ABY4BSU7_9FLAO</name>
<gene>
    <name evidence="5" type="ORF">MTP09_13525</name>
</gene>
<dbReference type="InterPro" id="IPR014729">
    <property type="entry name" value="Rossmann-like_a/b/a_fold"/>
</dbReference>
<dbReference type="EMBL" id="CP094532">
    <property type="protein sequence ID" value="UOE40906.1"/>
    <property type="molecule type" value="Genomic_DNA"/>
</dbReference>